<keyword evidence="1" id="KW-0732">Signal</keyword>
<dbReference type="OMA" id="LINIMCL"/>
<keyword evidence="3" id="KW-1185">Reference proteome</keyword>
<dbReference type="AlphaFoldDB" id="A0A090LK68"/>
<evidence type="ECO:0000313" key="3">
    <source>
        <dbReference type="Proteomes" id="UP000035682"/>
    </source>
</evidence>
<feature type="chain" id="PRO_5015030846" evidence="1">
    <location>
        <begin position="20"/>
        <end position="296"/>
    </location>
</feature>
<dbReference type="EMBL" id="LN609529">
    <property type="protein sequence ID" value="CEF70108.1"/>
    <property type="molecule type" value="Genomic_DNA"/>
</dbReference>
<reference evidence="2 3" key="1">
    <citation type="submission" date="2014-09" db="EMBL/GenBank/DDBJ databases">
        <authorList>
            <person name="Martin A.A."/>
        </authorList>
    </citation>
    <scope>NUCLEOTIDE SEQUENCE</scope>
    <source>
        <strain evidence="3">ED321</strain>
        <strain evidence="2">ED321 Heterogonic</strain>
    </source>
</reference>
<dbReference type="RefSeq" id="XP_024509307.1">
    <property type="nucleotide sequence ID" value="XM_024643660.1"/>
</dbReference>
<dbReference type="InterPro" id="IPR007669">
    <property type="entry name" value="Chst-1-like"/>
</dbReference>
<sequence length="296" mass="35275">MLHIYLFFFSLLYLTFVKGYDNSTLNITQISITKFLKPEHFTLGYHVIAPKYNLTSCYIGKSLSSMTIGLFCYLYDEKKFLANYKTVINGGANRRICNSKNSYSSISNISKEYTNGNKTEILKNWKHLMIIREPVSRFISGFVQLCVLNIGLEINHPYCFNCKKNLKCFLKKLYYHIINLGSNLTKIDKFIMYHFYPQSWQCEYLKYKDNYKIILYTSNAKEFYKEYLLKLEEESLIPKDKIKFIKQLIYNSKIIHSTSDKKITKYYENKLLKNEYLISLIKTIYINDYEEFNFKI</sequence>
<dbReference type="CTD" id="36382480"/>
<proteinExistence type="predicted"/>
<name>A0A090LK68_STRRB</name>
<protein>
    <submittedName>
        <fullName evidence="2 4">Sulfotransferase family-containing protein</fullName>
    </submittedName>
</protein>
<evidence type="ECO:0000313" key="4">
    <source>
        <dbReference type="WBParaSite" id="SRAE_2000474500.1"/>
    </source>
</evidence>
<dbReference type="OrthoDB" id="408912at2759"/>
<reference evidence="4" key="2">
    <citation type="submission" date="2020-12" db="UniProtKB">
        <authorList>
            <consortium name="WormBaseParasite"/>
        </authorList>
    </citation>
    <scope>IDENTIFICATION</scope>
</reference>
<evidence type="ECO:0000256" key="1">
    <source>
        <dbReference type="SAM" id="SignalP"/>
    </source>
</evidence>
<dbReference type="PANTHER" id="PTHR22900:SF10">
    <property type="entry name" value="CARBOHYDRATE SULFOTRANSFERASE"/>
    <property type="match status" value="1"/>
</dbReference>
<dbReference type="Proteomes" id="UP000035682">
    <property type="component" value="Unplaced"/>
</dbReference>
<accession>A0A090LK68</accession>
<dbReference type="GeneID" id="36382480"/>
<dbReference type="GO" id="GO:0050650">
    <property type="term" value="P:chondroitin sulfate proteoglycan biosynthetic process"/>
    <property type="evidence" value="ECO:0007669"/>
    <property type="project" value="InterPro"/>
</dbReference>
<organism evidence="2">
    <name type="scientific">Strongyloides ratti</name>
    <name type="common">Parasitic roundworm</name>
    <dbReference type="NCBI Taxonomy" id="34506"/>
    <lineage>
        <taxon>Eukaryota</taxon>
        <taxon>Metazoa</taxon>
        <taxon>Ecdysozoa</taxon>
        <taxon>Nematoda</taxon>
        <taxon>Chromadorea</taxon>
        <taxon>Rhabditida</taxon>
        <taxon>Tylenchina</taxon>
        <taxon>Panagrolaimomorpha</taxon>
        <taxon>Strongyloidoidea</taxon>
        <taxon>Strongyloididae</taxon>
        <taxon>Strongyloides</taxon>
    </lineage>
</organism>
<dbReference type="WBParaSite" id="SRAE_2000474500.1">
    <property type="protein sequence ID" value="SRAE_2000474500.1"/>
    <property type="gene ID" value="WBGene00264987"/>
</dbReference>
<gene>
    <name evidence="2 4 5" type="ORF">SRAE_2000474500</name>
</gene>
<dbReference type="GO" id="GO:0047756">
    <property type="term" value="F:chondroitin 4-sulfotransferase activity"/>
    <property type="evidence" value="ECO:0007669"/>
    <property type="project" value="InterPro"/>
</dbReference>
<evidence type="ECO:0000313" key="2">
    <source>
        <dbReference type="EMBL" id="CEF70108.1"/>
    </source>
</evidence>
<feature type="signal peptide" evidence="1">
    <location>
        <begin position="1"/>
        <end position="19"/>
    </location>
</feature>
<dbReference type="WormBase" id="SRAE_2000474500">
    <property type="protein sequence ID" value="SRP11358"/>
    <property type="gene ID" value="WBGene00264987"/>
</dbReference>
<dbReference type="GO" id="GO:1902884">
    <property type="term" value="P:positive regulation of response to oxidative stress"/>
    <property type="evidence" value="ECO:0007669"/>
    <property type="project" value="InterPro"/>
</dbReference>
<dbReference type="PANTHER" id="PTHR22900">
    <property type="entry name" value="PROTEIN CBG14245-RELATED"/>
    <property type="match status" value="1"/>
</dbReference>
<evidence type="ECO:0000313" key="5">
    <source>
        <dbReference type="WormBase" id="SRAE_2000474500"/>
    </source>
</evidence>
<dbReference type="GO" id="GO:0016020">
    <property type="term" value="C:membrane"/>
    <property type="evidence" value="ECO:0007669"/>
    <property type="project" value="InterPro"/>
</dbReference>
<dbReference type="Pfam" id="PF03567">
    <property type="entry name" value="Sulfotransfer_2"/>
    <property type="match status" value="1"/>
</dbReference>
<dbReference type="InterPro" id="IPR005331">
    <property type="entry name" value="Sulfotransferase"/>
</dbReference>
<keyword evidence="2" id="KW-0808">Transferase</keyword>